<feature type="domain" description="DDE Tnp4" evidence="4">
    <location>
        <begin position="8"/>
        <end position="98"/>
    </location>
</feature>
<evidence type="ECO:0000256" key="2">
    <source>
        <dbReference type="ARBA" id="ARBA00022723"/>
    </source>
</evidence>
<name>Q10VF3_TRIEI</name>
<dbReference type="AlphaFoldDB" id="Q10VF3"/>
<dbReference type="HOGENOM" id="CLU_2319272_0_0_3"/>
<keyword evidence="2" id="KW-0479">Metal-binding</keyword>
<reference evidence="5" key="1">
    <citation type="submission" date="2006-06" db="EMBL/GenBank/DDBJ databases">
        <title>Complete sequence of Trichodesmium erythraeum IMS101.</title>
        <authorList>
            <consortium name="US DOE Joint Genome Institute"/>
            <person name="Copeland A."/>
            <person name="Lucas S."/>
            <person name="Lapidus A."/>
            <person name="Barry K."/>
            <person name="Detter J.C."/>
            <person name="Glavina del Rio T."/>
            <person name="Hammon N."/>
            <person name="Israni S."/>
            <person name="Dalin E."/>
            <person name="Tice H."/>
            <person name="Pitluck S."/>
            <person name="Kiss H."/>
            <person name="Munk A.C."/>
            <person name="Brettin T."/>
            <person name="Bruce D."/>
            <person name="Han C."/>
            <person name="Tapia R."/>
            <person name="Gilna P."/>
            <person name="Schmutz J."/>
            <person name="Larimer F."/>
            <person name="Land M."/>
            <person name="Hauser L."/>
            <person name="Kyrpides N."/>
            <person name="Kim E."/>
            <person name="Richardson P."/>
        </authorList>
    </citation>
    <scope>NUCLEOTIDE SEQUENCE [LARGE SCALE GENOMIC DNA]</scope>
    <source>
        <strain evidence="5">IMS101</strain>
    </source>
</reference>
<protein>
    <recommendedName>
        <fullName evidence="4">DDE Tnp4 domain-containing protein</fullName>
    </recommendedName>
</protein>
<dbReference type="Pfam" id="PF13359">
    <property type="entry name" value="DDE_Tnp_4"/>
    <property type="match status" value="1"/>
</dbReference>
<accession>Q10VF3</accession>
<dbReference type="OrthoDB" id="465276at2"/>
<gene>
    <name evidence="5" type="ordered locus">Tery_4827</name>
</gene>
<evidence type="ECO:0000256" key="3">
    <source>
        <dbReference type="SAM" id="MobiDB-lite"/>
    </source>
</evidence>
<dbReference type="InterPro" id="IPR027806">
    <property type="entry name" value="HARBI1_dom"/>
</dbReference>
<dbReference type="GO" id="GO:0046872">
    <property type="term" value="F:metal ion binding"/>
    <property type="evidence" value="ECO:0007669"/>
    <property type="project" value="UniProtKB-KW"/>
</dbReference>
<feature type="compositionally biased region" description="Basic and acidic residues" evidence="3">
    <location>
        <begin position="90"/>
        <end position="101"/>
    </location>
</feature>
<dbReference type="KEGG" id="ter:Tery_4827"/>
<dbReference type="EMBL" id="CP000393">
    <property type="protein sequence ID" value="ABG53771.1"/>
    <property type="molecule type" value="Genomic_DNA"/>
</dbReference>
<comment type="cofactor">
    <cofactor evidence="1">
        <name>a divalent metal cation</name>
        <dbReference type="ChEBI" id="CHEBI:60240"/>
    </cofactor>
</comment>
<evidence type="ECO:0000259" key="4">
    <source>
        <dbReference type="Pfam" id="PF13359"/>
    </source>
</evidence>
<feature type="region of interest" description="Disordered" evidence="3">
    <location>
        <begin position="74"/>
        <end position="101"/>
    </location>
</feature>
<proteinExistence type="predicted"/>
<evidence type="ECO:0000256" key="1">
    <source>
        <dbReference type="ARBA" id="ARBA00001968"/>
    </source>
</evidence>
<sequence length="101" mass="11911">MTEIELIVDSTEQDIFRPKNDEKQKKYYSEKQKSHRLKNQIIITDNGKEIVDVIVGERGPESDIILFKKQQKKFDKEQRFQGDKGYQGGERIDTPKKKNKP</sequence>
<organism evidence="5">
    <name type="scientific">Trichodesmium erythraeum (strain IMS101)</name>
    <dbReference type="NCBI Taxonomy" id="203124"/>
    <lineage>
        <taxon>Bacteria</taxon>
        <taxon>Bacillati</taxon>
        <taxon>Cyanobacteriota</taxon>
        <taxon>Cyanophyceae</taxon>
        <taxon>Oscillatoriophycideae</taxon>
        <taxon>Oscillatoriales</taxon>
        <taxon>Microcoleaceae</taxon>
        <taxon>Trichodesmium</taxon>
    </lineage>
</organism>
<evidence type="ECO:0000313" key="5">
    <source>
        <dbReference type="EMBL" id="ABG53771.1"/>
    </source>
</evidence>